<organism evidence="2 3">
    <name type="scientific">Nonomuraea bangladeshensis</name>
    <dbReference type="NCBI Taxonomy" id="404385"/>
    <lineage>
        <taxon>Bacteria</taxon>
        <taxon>Bacillati</taxon>
        <taxon>Actinomycetota</taxon>
        <taxon>Actinomycetes</taxon>
        <taxon>Streptosporangiales</taxon>
        <taxon>Streptosporangiaceae</taxon>
        <taxon>Nonomuraea</taxon>
    </lineage>
</organism>
<reference evidence="2 3" key="1">
    <citation type="submission" date="2024-06" db="EMBL/GenBank/DDBJ databases">
        <title>The Natural Products Discovery Center: Release of the First 8490 Sequenced Strains for Exploring Actinobacteria Biosynthetic Diversity.</title>
        <authorList>
            <person name="Kalkreuter E."/>
            <person name="Kautsar S.A."/>
            <person name="Yang D."/>
            <person name="Bader C.D."/>
            <person name="Teijaro C.N."/>
            <person name="Fluegel L."/>
            <person name="Davis C.M."/>
            <person name="Simpson J.R."/>
            <person name="Lauterbach L."/>
            <person name="Steele A.D."/>
            <person name="Gui C."/>
            <person name="Meng S."/>
            <person name="Li G."/>
            <person name="Viehrig K."/>
            <person name="Ye F."/>
            <person name="Su P."/>
            <person name="Kiefer A.F."/>
            <person name="Nichols A."/>
            <person name="Cepeda A.J."/>
            <person name="Yan W."/>
            <person name="Fan B."/>
            <person name="Jiang Y."/>
            <person name="Adhikari A."/>
            <person name="Zheng C.-J."/>
            <person name="Schuster L."/>
            <person name="Cowan T.M."/>
            <person name="Smanski M.J."/>
            <person name="Chevrette M.G."/>
            <person name="De Carvalho L.P.S."/>
            <person name="Shen B."/>
        </authorList>
    </citation>
    <scope>NUCLEOTIDE SEQUENCE [LARGE SCALE GENOMIC DNA]</scope>
    <source>
        <strain evidence="2 3">NPDC049574</strain>
    </source>
</reference>
<keyword evidence="3" id="KW-1185">Reference proteome</keyword>
<dbReference type="Proteomes" id="UP001552427">
    <property type="component" value="Unassembled WGS sequence"/>
</dbReference>
<feature type="region of interest" description="Disordered" evidence="1">
    <location>
        <begin position="164"/>
        <end position="217"/>
    </location>
</feature>
<dbReference type="EMBL" id="JBFARM010000005">
    <property type="protein sequence ID" value="MEV4287417.1"/>
    <property type="molecule type" value="Genomic_DNA"/>
</dbReference>
<dbReference type="RefSeq" id="WP_364450874.1">
    <property type="nucleotide sequence ID" value="NZ_JBFARM010000005.1"/>
</dbReference>
<evidence type="ECO:0000256" key="1">
    <source>
        <dbReference type="SAM" id="MobiDB-lite"/>
    </source>
</evidence>
<accession>A0ABV3H4G4</accession>
<proteinExistence type="predicted"/>
<name>A0ABV3H4G4_9ACTN</name>
<comment type="caution">
    <text evidence="2">The sequence shown here is derived from an EMBL/GenBank/DDBJ whole genome shotgun (WGS) entry which is preliminary data.</text>
</comment>
<protein>
    <recommendedName>
        <fullName evidence="4">DUF4178 domain-containing protein</fullName>
    </recommendedName>
</protein>
<evidence type="ECO:0008006" key="4">
    <source>
        <dbReference type="Google" id="ProtNLM"/>
    </source>
</evidence>
<sequence>MTYLPGETVQVTLIGKVAEVRDREATGDWSEIHIDVEDAEGGISLRIPTGWPAVAISRVIPAAGQPKPGELWTTRHGQQLFVTEDRHGAPQFTTTDGRVRSIADMNNYGGPLTPIYQLPERELEPDWTWDDEDDPRTATDPAGTVWDLTARFRDGEGRTWHYAGGFGRRDGDDGPIQPLLSRDDWSQDAVPIGLVPGPLTPLPRDESPVSAEGAGEG</sequence>
<evidence type="ECO:0000313" key="2">
    <source>
        <dbReference type="EMBL" id="MEV4287417.1"/>
    </source>
</evidence>
<evidence type="ECO:0000313" key="3">
    <source>
        <dbReference type="Proteomes" id="UP001552427"/>
    </source>
</evidence>
<gene>
    <name evidence="2" type="ORF">AB0K40_18075</name>
</gene>